<dbReference type="InterPro" id="IPR014284">
    <property type="entry name" value="RNA_pol_sigma-70_dom"/>
</dbReference>
<keyword evidence="5" id="KW-0804">Transcription</keyword>
<dbReference type="Gene3D" id="1.10.10.10">
    <property type="entry name" value="Winged helix-like DNA-binding domain superfamily/Winged helix DNA-binding domain"/>
    <property type="match status" value="1"/>
</dbReference>
<dbReference type="GO" id="GO:0016987">
    <property type="term" value="F:sigma factor activity"/>
    <property type="evidence" value="ECO:0007669"/>
    <property type="project" value="UniProtKB-KW"/>
</dbReference>
<evidence type="ECO:0000256" key="2">
    <source>
        <dbReference type="ARBA" id="ARBA00021245"/>
    </source>
</evidence>
<dbReference type="InterPro" id="IPR007627">
    <property type="entry name" value="RNA_pol_sigma70_r2"/>
</dbReference>
<evidence type="ECO:0000256" key="5">
    <source>
        <dbReference type="ARBA" id="ARBA00023163"/>
    </source>
</evidence>
<evidence type="ECO:0000256" key="6">
    <source>
        <dbReference type="ARBA" id="ARBA00024701"/>
    </source>
</evidence>
<evidence type="ECO:0000313" key="8">
    <source>
        <dbReference type="EMBL" id="RHM39643.1"/>
    </source>
</evidence>
<dbReference type="PANTHER" id="PTHR43133">
    <property type="entry name" value="RNA POLYMERASE ECF-TYPE SIGMA FACTO"/>
    <property type="match status" value="1"/>
</dbReference>
<dbReference type="SUPFAM" id="SSF46894">
    <property type="entry name" value="C-terminal effector domain of the bipartite response regulators"/>
    <property type="match status" value="1"/>
</dbReference>
<accession>A0A415QCA4</accession>
<dbReference type="AlphaFoldDB" id="A0A415QCA4"/>
<dbReference type="InterPro" id="IPR036388">
    <property type="entry name" value="WH-like_DNA-bd_sf"/>
</dbReference>
<organism evidence="8 9">
    <name type="scientific">Butyricimonas virosa</name>
    <dbReference type="NCBI Taxonomy" id="544645"/>
    <lineage>
        <taxon>Bacteria</taxon>
        <taxon>Pseudomonadati</taxon>
        <taxon>Bacteroidota</taxon>
        <taxon>Bacteroidia</taxon>
        <taxon>Bacteroidales</taxon>
        <taxon>Odoribacteraceae</taxon>
        <taxon>Butyricimonas</taxon>
    </lineage>
</organism>
<comment type="function">
    <text evidence="6">Sigma factors are initiation factors that promote the attachment of RNA polymerase to specific initiation sites and are then released. Sigma-S contributes to the protection against external stress, thus playing a role in cellular fitness and survival.</text>
</comment>
<dbReference type="InterPro" id="IPR039425">
    <property type="entry name" value="RNA_pol_sigma-70-like"/>
</dbReference>
<comment type="similarity">
    <text evidence="1">Belongs to the sigma-70 factor family.</text>
</comment>
<dbReference type="InterPro" id="IPR013325">
    <property type="entry name" value="RNA_pol_sigma_r2"/>
</dbReference>
<evidence type="ECO:0000259" key="7">
    <source>
        <dbReference type="SMART" id="SM00421"/>
    </source>
</evidence>
<dbReference type="Proteomes" id="UP000286038">
    <property type="component" value="Unassembled WGS sequence"/>
</dbReference>
<dbReference type="InterPro" id="IPR000792">
    <property type="entry name" value="Tscrpt_reg_LuxR_C"/>
</dbReference>
<dbReference type="NCBIfam" id="TIGR02937">
    <property type="entry name" value="sigma70-ECF"/>
    <property type="match status" value="1"/>
</dbReference>
<feature type="domain" description="HTH luxR-type" evidence="7">
    <location>
        <begin position="127"/>
        <end position="175"/>
    </location>
</feature>
<evidence type="ECO:0000256" key="3">
    <source>
        <dbReference type="ARBA" id="ARBA00023015"/>
    </source>
</evidence>
<proteinExistence type="inferred from homology"/>
<keyword evidence="4" id="KW-0731">Sigma factor</keyword>
<dbReference type="Gene3D" id="1.10.1740.10">
    <property type="match status" value="1"/>
</dbReference>
<name>A0A415QCA4_9BACT</name>
<evidence type="ECO:0000256" key="4">
    <source>
        <dbReference type="ARBA" id="ARBA00023082"/>
    </source>
</evidence>
<comment type="caution">
    <text evidence="8">The sequence shown here is derived from an EMBL/GenBank/DDBJ whole genome shotgun (WGS) entry which is preliminary data.</text>
</comment>
<dbReference type="SUPFAM" id="SSF88946">
    <property type="entry name" value="Sigma2 domain of RNA polymerase sigma factors"/>
    <property type="match status" value="1"/>
</dbReference>
<evidence type="ECO:0000256" key="1">
    <source>
        <dbReference type="ARBA" id="ARBA00007788"/>
    </source>
</evidence>
<dbReference type="InterPro" id="IPR013249">
    <property type="entry name" value="RNA_pol_sigma70_r4_t2"/>
</dbReference>
<dbReference type="Pfam" id="PF04542">
    <property type="entry name" value="Sigma70_r2"/>
    <property type="match status" value="1"/>
</dbReference>
<dbReference type="GO" id="GO:0006352">
    <property type="term" value="P:DNA-templated transcription initiation"/>
    <property type="evidence" value="ECO:0007669"/>
    <property type="project" value="InterPro"/>
</dbReference>
<dbReference type="SMART" id="SM00421">
    <property type="entry name" value="HTH_LUXR"/>
    <property type="match status" value="1"/>
</dbReference>
<dbReference type="Pfam" id="PF08281">
    <property type="entry name" value="Sigma70_r4_2"/>
    <property type="match status" value="1"/>
</dbReference>
<dbReference type="PRINTS" id="PR00038">
    <property type="entry name" value="HTHLUXR"/>
</dbReference>
<dbReference type="GO" id="GO:0003677">
    <property type="term" value="F:DNA binding"/>
    <property type="evidence" value="ECO:0007669"/>
    <property type="project" value="InterPro"/>
</dbReference>
<dbReference type="EMBL" id="QRPV01000035">
    <property type="protein sequence ID" value="RHM39643.1"/>
    <property type="molecule type" value="Genomic_DNA"/>
</dbReference>
<dbReference type="PANTHER" id="PTHR43133:SF46">
    <property type="entry name" value="RNA POLYMERASE SIGMA-70 FACTOR ECF SUBFAMILY"/>
    <property type="match status" value="1"/>
</dbReference>
<sequence>MMLMEQTQFLNGVNRKGDKAWKELYRYFYAPLCSYSVKITGDADAAEDIVQGCLVRLWRSSIIFTDIKAITTYLYRAVYNGSLNFIRNKQASEHIHKTWFDNLQVQEEEGVYAALEEEAITRFYVIIVELPEQQREILLRSLRGDKVKDIADKLKISENTVKTHKKRAYQFVRERLGESLGIVMSLLFV</sequence>
<gene>
    <name evidence="8" type="ORF">DWZ68_16735</name>
</gene>
<evidence type="ECO:0000313" key="9">
    <source>
        <dbReference type="Proteomes" id="UP000286038"/>
    </source>
</evidence>
<keyword evidence="3" id="KW-0805">Transcription regulation</keyword>
<reference evidence="8 9" key="1">
    <citation type="submission" date="2018-08" db="EMBL/GenBank/DDBJ databases">
        <title>A genome reference for cultivated species of the human gut microbiota.</title>
        <authorList>
            <person name="Zou Y."/>
            <person name="Xue W."/>
            <person name="Luo G."/>
        </authorList>
    </citation>
    <scope>NUCLEOTIDE SEQUENCE [LARGE SCALE GENOMIC DNA]</scope>
    <source>
        <strain evidence="8 9">AF34-33</strain>
    </source>
</reference>
<dbReference type="InterPro" id="IPR016032">
    <property type="entry name" value="Sig_transdc_resp-reg_C-effctor"/>
</dbReference>
<protein>
    <recommendedName>
        <fullName evidence="2">RNA polymerase sigma factor SigS</fullName>
    </recommendedName>
</protein>